<evidence type="ECO:0000256" key="1">
    <source>
        <dbReference type="SAM" id="Coils"/>
    </source>
</evidence>
<gene>
    <name evidence="2" type="ORF">AWC38_SpisGene1043</name>
</gene>
<protein>
    <submittedName>
        <fullName evidence="2">Uncharacterized protein</fullName>
    </submittedName>
</protein>
<proteinExistence type="predicted"/>
<evidence type="ECO:0000313" key="3">
    <source>
        <dbReference type="Proteomes" id="UP000225706"/>
    </source>
</evidence>
<reference evidence="3" key="1">
    <citation type="journal article" date="2017" name="bioRxiv">
        <title>Comparative analysis of the genomes of Stylophora pistillata and Acropora digitifera provides evidence for extensive differences between species of corals.</title>
        <authorList>
            <person name="Voolstra C.R."/>
            <person name="Li Y."/>
            <person name="Liew Y.J."/>
            <person name="Baumgarten S."/>
            <person name="Zoccola D."/>
            <person name="Flot J.-F."/>
            <person name="Tambutte S."/>
            <person name="Allemand D."/>
            <person name="Aranda M."/>
        </authorList>
    </citation>
    <scope>NUCLEOTIDE SEQUENCE [LARGE SCALE GENOMIC DNA]</scope>
</reference>
<evidence type="ECO:0000313" key="2">
    <source>
        <dbReference type="EMBL" id="PFX33969.1"/>
    </source>
</evidence>
<dbReference type="Proteomes" id="UP000225706">
    <property type="component" value="Unassembled WGS sequence"/>
</dbReference>
<dbReference type="AlphaFoldDB" id="A0A2B4SXQ9"/>
<dbReference type="OrthoDB" id="5988597at2759"/>
<sequence>MFWQNKKKFEFSSLIYDSRNFLAASLNNYHPAAIFSAAIQTSADAVRKDVRNKWGHFDVTEWTQAFFNDCFSKLETLVRSLGLPGGKEKNTLDQLSDWRGKGCQLCMGHAVDKDLLSLLQTEVNGIIKDLGLQSGRLFQVQETAAALQVRLDDGEATRKKEMKLILERLTAIEKNLGEELLRRIQGVEEKVEQIEQRSTRTDQKVNQLGQGLSDRVNQLELKVETEKPASEKAENVHRVLEEGADQRKERNPDAKSFVPVGLVETDLKPRLELLNPKVEEANVAISHEPNVTVNLVHQLLKAQFQQTCRMEELIHKQQELKYISPHLT</sequence>
<feature type="coiled-coil region" evidence="1">
    <location>
        <begin position="177"/>
        <end position="204"/>
    </location>
</feature>
<organism evidence="2 3">
    <name type="scientific">Stylophora pistillata</name>
    <name type="common">Smooth cauliflower coral</name>
    <dbReference type="NCBI Taxonomy" id="50429"/>
    <lineage>
        <taxon>Eukaryota</taxon>
        <taxon>Metazoa</taxon>
        <taxon>Cnidaria</taxon>
        <taxon>Anthozoa</taxon>
        <taxon>Hexacorallia</taxon>
        <taxon>Scleractinia</taxon>
        <taxon>Astrocoeniina</taxon>
        <taxon>Pocilloporidae</taxon>
        <taxon>Stylophora</taxon>
    </lineage>
</organism>
<name>A0A2B4SXQ9_STYPI</name>
<dbReference type="EMBL" id="LSMT01000007">
    <property type="protein sequence ID" value="PFX33969.1"/>
    <property type="molecule type" value="Genomic_DNA"/>
</dbReference>
<accession>A0A2B4SXQ9</accession>
<comment type="caution">
    <text evidence="2">The sequence shown here is derived from an EMBL/GenBank/DDBJ whole genome shotgun (WGS) entry which is preliminary data.</text>
</comment>
<keyword evidence="1" id="KW-0175">Coiled coil</keyword>
<keyword evidence="3" id="KW-1185">Reference proteome</keyword>